<keyword evidence="6 14" id="KW-0812">Transmembrane</keyword>
<dbReference type="InterPro" id="IPR038566">
    <property type="entry name" value="Mediator_Med6_sf"/>
</dbReference>
<name>A0A2T7NZT2_POMCA</name>
<evidence type="ECO:0000256" key="13">
    <source>
        <dbReference type="SAM" id="MobiDB-lite"/>
    </source>
</evidence>
<comment type="similarity">
    <text evidence="3">Belongs to the Mediator complex subunit 6 family.</text>
</comment>
<accession>A0A2T7NZT2</accession>
<evidence type="ECO:0000313" key="16">
    <source>
        <dbReference type="EMBL" id="PVD26682.1"/>
    </source>
</evidence>
<feature type="compositionally biased region" description="Polar residues" evidence="13">
    <location>
        <begin position="462"/>
        <end position="491"/>
    </location>
</feature>
<evidence type="ECO:0000256" key="4">
    <source>
        <dbReference type="ARBA" id="ARBA00009657"/>
    </source>
</evidence>
<dbReference type="GO" id="GO:0016323">
    <property type="term" value="C:basolateral plasma membrane"/>
    <property type="evidence" value="ECO:0007669"/>
    <property type="project" value="TreeGrafter"/>
</dbReference>
<feature type="transmembrane region" description="Helical" evidence="14">
    <location>
        <begin position="534"/>
        <end position="552"/>
    </location>
</feature>
<dbReference type="Pfam" id="PF04934">
    <property type="entry name" value="Med6"/>
    <property type="match status" value="1"/>
</dbReference>
<feature type="domain" description="Kazal-like" evidence="15">
    <location>
        <begin position="795"/>
        <end position="840"/>
    </location>
</feature>
<sequence>MTILRDDLGLSQTRRNNTVSTDNHDDRRTFVSNVTPAAKHFAAKRVSDSTLVSISLESNGSNKSQADAEVGFRRSGARGRPRCGGVTTFTVLFSICSILVSALHNYLPSQIPSIEKEFGISSTKSGLLVSAIQMGYLSACLFLGHLCKQTHIPRFLAWTVFVFGMAGIVPALVEFAVHPTLPKKSGSSITLVNASSSSEAWRQVSTQSMGLSSSTFKQQLAFNTSIDYIQNSLSSSISSSTREISSSSSSSLSSPSPSISLSSMSPHLPSPRPPPPLPAFSSSQLSSSSGPSRAPASTEILPDGSTHATRSYDTLATEESVTEAVLLSSVDPPESSEVGSLTLSHAASSVNRPQPFSAAPLGLGQSLSFGMTSPDLSSASSNEPDTSATSSRTHSETVTFARLSVTTIKTSFPSFPPSSHPSEVFHSTTNFSRNTHLADLASSTDSLSSGSPPTSQSDHQENITSLSLSPRFSSGTPTLLTSKPQTTSQSDPLLCDPNRGKHPSTDQQGNVNNLLNSPADEDEEEAALGKKNSWIVWLLGICLFIMGAARSAEISLPTHYIDSNLDDKSKTGVLAGVIMTALFFGPPFAMLFGSFTSHLPVDLSDTQITTDDPRWIGAWWLGFLILGVASIAAGIPVCFIPRTTKTVPVNEEKMTSDGTVELLKDLPRSLWRLAKNRVVMLAALALTFASTASIGYMAFATKYLINQFHLPLSRANVVLGVSGVLTALLGTFFGGLLSTRFKLDVMGNLKLGAVNTLVATVAQLLNLFFGCTNQHIVGYGHTLINSSGDDINSTFDIARECSCNTSAVLVSCGDNGQSYLSPCFAGCRNVTESIYGECSEVSGGSLIPGLCDPGCEFFIPYMAVSAVSDVATAQALLPLYVAVIRSVAETDKSLSVALLTFLVTLGGFLPGPIIFGRMVDNACIVWSGSSGDGSCLLYDNELLRYSVKGADLAIKAMTALPIFVAVLWIMRSPDRDVKDDISIDIDSPGTPDKLLEKKIPNLTTQSNTLGISWHDSAWIPHLNQTNVLDYFSERSNPFYDRTCNNELIKMQRLSPDQLINMVGTEYTLLHAQEPILYVIRKQLRHSPTHVTPQTNYYIIGGIVYQAPDLASVINSRLLNTITHLEAAFEETMSYSKYHPSKGYWWAFKDKEEKVKEEAKKDKKKKKEEPSSMFQRQRVDLLLEELAKKYPPQFMPPPQPEVKEEVPKAEPKVEKVEKPDDKSTGSMKPPPEKKPKLR</sequence>
<feature type="compositionally biased region" description="Polar residues" evidence="13">
    <location>
        <begin position="505"/>
        <end position="516"/>
    </location>
</feature>
<dbReference type="Gene3D" id="1.20.1250.20">
    <property type="entry name" value="MFS general substrate transporter like domains"/>
    <property type="match status" value="2"/>
</dbReference>
<protein>
    <recommendedName>
        <fullName evidence="15">Kazal-like domain-containing protein</fullName>
    </recommendedName>
</protein>
<dbReference type="InterPro" id="IPR002350">
    <property type="entry name" value="Kazal_dom"/>
</dbReference>
<dbReference type="PROSITE" id="PS51465">
    <property type="entry name" value="KAZAL_2"/>
    <property type="match status" value="1"/>
</dbReference>
<evidence type="ECO:0000256" key="12">
    <source>
        <dbReference type="ARBA" id="ARBA00023242"/>
    </source>
</evidence>
<keyword evidence="9 14" id="KW-0472">Membrane</keyword>
<feature type="region of interest" description="Disordered" evidence="13">
    <location>
        <begin position="441"/>
        <end position="517"/>
    </location>
</feature>
<feature type="region of interest" description="Disordered" evidence="13">
    <location>
        <begin position="1188"/>
        <end position="1237"/>
    </location>
</feature>
<feature type="transmembrane region" description="Helical" evidence="14">
    <location>
        <begin position="615"/>
        <end position="640"/>
    </location>
</feature>
<dbReference type="InterPro" id="IPR007018">
    <property type="entry name" value="Mediator_Med6"/>
</dbReference>
<feature type="region of interest" description="Disordered" evidence="13">
    <location>
        <begin position="372"/>
        <end position="396"/>
    </location>
</feature>
<feature type="region of interest" description="Disordered" evidence="13">
    <location>
        <begin position="1158"/>
        <end position="1177"/>
    </location>
</feature>
<comment type="subcellular location">
    <subcellularLocation>
        <location evidence="2">Cell membrane</location>
        <topology evidence="2">Multi-pass membrane protein</topology>
    </subcellularLocation>
    <subcellularLocation>
        <location evidence="1">Nucleus</location>
    </subcellularLocation>
</comment>
<evidence type="ECO:0000256" key="1">
    <source>
        <dbReference type="ARBA" id="ARBA00004123"/>
    </source>
</evidence>
<evidence type="ECO:0000256" key="6">
    <source>
        <dbReference type="ARBA" id="ARBA00022692"/>
    </source>
</evidence>
<dbReference type="GO" id="GO:0006357">
    <property type="term" value="P:regulation of transcription by RNA polymerase II"/>
    <property type="evidence" value="ECO:0007669"/>
    <property type="project" value="InterPro"/>
</dbReference>
<dbReference type="SUPFAM" id="SSF103473">
    <property type="entry name" value="MFS general substrate transporter"/>
    <property type="match status" value="2"/>
</dbReference>
<feature type="region of interest" description="Disordered" evidence="13">
    <location>
        <begin position="244"/>
        <end position="317"/>
    </location>
</feature>
<feature type="transmembrane region" description="Helical" evidence="14">
    <location>
        <begin position="83"/>
        <end position="106"/>
    </location>
</feature>
<evidence type="ECO:0000256" key="14">
    <source>
        <dbReference type="SAM" id="Phobius"/>
    </source>
</evidence>
<feature type="transmembrane region" description="Helical" evidence="14">
    <location>
        <begin position="126"/>
        <end position="143"/>
    </location>
</feature>
<dbReference type="GO" id="GO:0003712">
    <property type="term" value="F:transcription coregulator activity"/>
    <property type="evidence" value="ECO:0007669"/>
    <property type="project" value="InterPro"/>
</dbReference>
<evidence type="ECO:0000256" key="3">
    <source>
        <dbReference type="ARBA" id="ARBA00007526"/>
    </source>
</evidence>
<dbReference type="InterPro" id="IPR036259">
    <property type="entry name" value="MFS_trans_sf"/>
</dbReference>
<keyword evidence="12" id="KW-0539">Nucleus</keyword>
<keyword evidence="11" id="KW-0804">Transcription</keyword>
<gene>
    <name evidence="16" type="ORF">C0Q70_14360</name>
</gene>
<evidence type="ECO:0000256" key="9">
    <source>
        <dbReference type="ARBA" id="ARBA00023136"/>
    </source>
</evidence>
<reference evidence="16 17" key="1">
    <citation type="submission" date="2018-04" db="EMBL/GenBank/DDBJ databases">
        <title>The genome of golden apple snail Pomacea canaliculata provides insight into stress tolerance and invasive adaptation.</title>
        <authorList>
            <person name="Liu C."/>
            <person name="Liu B."/>
            <person name="Ren Y."/>
            <person name="Zhang Y."/>
            <person name="Wang H."/>
            <person name="Li S."/>
            <person name="Jiang F."/>
            <person name="Yin L."/>
            <person name="Zhang G."/>
            <person name="Qian W."/>
            <person name="Fan W."/>
        </authorList>
    </citation>
    <scope>NUCLEOTIDE SEQUENCE [LARGE SCALE GENOMIC DNA]</scope>
    <source>
        <strain evidence="16">SZHN2017</strain>
        <tissue evidence="16">Muscle</tissue>
    </source>
</reference>
<proteinExistence type="inferred from homology"/>
<keyword evidence="17" id="KW-1185">Reference proteome</keyword>
<dbReference type="GO" id="GO:0043252">
    <property type="term" value="P:sodium-independent organic anion transport"/>
    <property type="evidence" value="ECO:0007669"/>
    <property type="project" value="TreeGrafter"/>
</dbReference>
<evidence type="ECO:0000313" key="17">
    <source>
        <dbReference type="Proteomes" id="UP000245119"/>
    </source>
</evidence>
<feature type="transmembrane region" description="Helical" evidence="14">
    <location>
        <begin position="155"/>
        <end position="177"/>
    </location>
</feature>
<organism evidence="16 17">
    <name type="scientific">Pomacea canaliculata</name>
    <name type="common">Golden apple snail</name>
    <dbReference type="NCBI Taxonomy" id="400727"/>
    <lineage>
        <taxon>Eukaryota</taxon>
        <taxon>Metazoa</taxon>
        <taxon>Spiralia</taxon>
        <taxon>Lophotrochozoa</taxon>
        <taxon>Mollusca</taxon>
        <taxon>Gastropoda</taxon>
        <taxon>Caenogastropoda</taxon>
        <taxon>Architaenioglossa</taxon>
        <taxon>Ampullarioidea</taxon>
        <taxon>Ampullariidae</taxon>
        <taxon>Pomacea</taxon>
    </lineage>
</organism>
<dbReference type="OrthoDB" id="5062115at2759"/>
<feature type="compositionally biased region" description="Low complexity" evidence="13">
    <location>
        <begin position="244"/>
        <end position="267"/>
    </location>
</feature>
<feature type="compositionally biased region" description="Basic and acidic residues" evidence="13">
    <location>
        <begin position="1200"/>
        <end position="1222"/>
    </location>
</feature>
<evidence type="ECO:0000256" key="5">
    <source>
        <dbReference type="ARBA" id="ARBA00022475"/>
    </source>
</evidence>
<evidence type="ECO:0000256" key="2">
    <source>
        <dbReference type="ARBA" id="ARBA00004651"/>
    </source>
</evidence>
<evidence type="ECO:0000259" key="15">
    <source>
        <dbReference type="PROSITE" id="PS51465"/>
    </source>
</evidence>
<feature type="compositionally biased region" description="Low complexity" evidence="13">
    <location>
        <begin position="441"/>
        <end position="457"/>
    </location>
</feature>
<comment type="similarity">
    <text evidence="4">Belongs to the organo anion transporter (TC 2.A.60) family.</text>
</comment>
<keyword evidence="7 14" id="KW-1133">Transmembrane helix</keyword>
<dbReference type="AlphaFoldDB" id="A0A2T7NZT2"/>
<feature type="compositionally biased region" description="Polar residues" evidence="13">
    <location>
        <begin position="306"/>
        <end position="317"/>
    </location>
</feature>
<dbReference type="GO" id="GO:0015347">
    <property type="term" value="F:sodium-independent organic anion transmembrane transporter activity"/>
    <property type="evidence" value="ECO:0007669"/>
    <property type="project" value="TreeGrafter"/>
</dbReference>
<keyword evidence="5" id="KW-1003">Cell membrane</keyword>
<feature type="compositionally biased region" description="Low complexity" evidence="13">
    <location>
        <begin position="279"/>
        <end position="297"/>
    </location>
</feature>
<feature type="compositionally biased region" description="Pro residues" evidence="13">
    <location>
        <begin position="268"/>
        <end position="278"/>
    </location>
</feature>
<evidence type="ECO:0000256" key="10">
    <source>
        <dbReference type="ARBA" id="ARBA00023157"/>
    </source>
</evidence>
<evidence type="ECO:0000256" key="8">
    <source>
        <dbReference type="ARBA" id="ARBA00023015"/>
    </source>
</evidence>
<dbReference type="Gene3D" id="3.10.450.580">
    <property type="entry name" value="Mediator complex, subunit Med6"/>
    <property type="match status" value="1"/>
</dbReference>
<dbReference type="STRING" id="400727.A0A2T7NZT2"/>
<comment type="caution">
    <text evidence="16">The sequence shown here is derived from an EMBL/GenBank/DDBJ whole genome shotgun (WGS) entry which is preliminary data.</text>
</comment>
<feature type="transmembrane region" description="Helical" evidence="14">
    <location>
        <begin position="573"/>
        <end position="595"/>
    </location>
</feature>
<feature type="transmembrane region" description="Helical" evidence="14">
    <location>
        <begin position="894"/>
        <end position="915"/>
    </location>
</feature>
<feature type="transmembrane region" description="Helical" evidence="14">
    <location>
        <begin position="717"/>
        <end position="737"/>
    </location>
</feature>
<dbReference type="Pfam" id="PF03137">
    <property type="entry name" value="OATP"/>
    <property type="match status" value="2"/>
</dbReference>
<evidence type="ECO:0000256" key="7">
    <source>
        <dbReference type="ARBA" id="ARBA00022989"/>
    </source>
</evidence>
<dbReference type="GO" id="GO:0016592">
    <property type="term" value="C:mediator complex"/>
    <property type="evidence" value="ECO:0007669"/>
    <property type="project" value="InterPro"/>
</dbReference>
<dbReference type="Proteomes" id="UP000245119">
    <property type="component" value="Linkage Group LG8"/>
</dbReference>
<dbReference type="EMBL" id="PZQS01000008">
    <property type="protein sequence ID" value="PVD26682.1"/>
    <property type="molecule type" value="Genomic_DNA"/>
</dbReference>
<evidence type="ECO:0000256" key="11">
    <source>
        <dbReference type="ARBA" id="ARBA00023163"/>
    </source>
</evidence>
<feature type="transmembrane region" description="Helical" evidence="14">
    <location>
        <begin position="678"/>
        <end position="705"/>
    </location>
</feature>
<keyword evidence="10" id="KW-1015">Disulfide bond</keyword>
<dbReference type="PANTHER" id="PTHR11388:SF157">
    <property type="entry name" value="SOLUTE CARRIER ORGANIC ANION TRANSPORTER FAMILY MEMBER 2A1-LIKE"/>
    <property type="match status" value="1"/>
</dbReference>
<dbReference type="InterPro" id="IPR004156">
    <property type="entry name" value="OATP"/>
</dbReference>
<keyword evidence="8" id="KW-0805">Transcription regulation</keyword>
<dbReference type="PANTHER" id="PTHR11388">
    <property type="entry name" value="ORGANIC ANION TRANSPORTER"/>
    <property type="match status" value="1"/>
</dbReference>